<evidence type="ECO:0000256" key="6">
    <source>
        <dbReference type="SAM" id="Phobius"/>
    </source>
</evidence>
<comment type="caution">
    <text evidence="7">The sequence shown here is derived from an EMBL/GenBank/DDBJ whole genome shotgun (WGS) entry which is preliminary data.</text>
</comment>
<dbReference type="GO" id="GO:0030313">
    <property type="term" value="C:cell envelope"/>
    <property type="evidence" value="ECO:0007669"/>
    <property type="project" value="UniProtKB-SubCell"/>
</dbReference>
<comment type="similarity">
    <text evidence="2">Belongs to the bacterial solute-binding protein 1 family.</text>
</comment>
<keyword evidence="6" id="KW-0812">Transmembrane</keyword>
<evidence type="ECO:0000313" key="8">
    <source>
        <dbReference type="Proteomes" id="UP000216312"/>
    </source>
</evidence>
<dbReference type="PANTHER" id="PTHR43649">
    <property type="entry name" value="ARABINOSE-BINDING PROTEIN-RELATED"/>
    <property type="match status" value="1"/>
</dbReference>
<proteinExistence type="inferred from homology"/>
<dbReference type="SUPFAM" id="SSF53850">
    <property type="entry name" value="Periplasmic binding protein-like II"/>
    <property type="match status" value="1"/>
</dbReference>
<evidence type="ECO:0000256" key="5">
    <source>
        <dbReference type="ARBA" id="ARBA00022764"/>
    </source>
</evidence>
<feature type="transmembrane region" description="Helical" evidence="6">
    <location>
        <begin position="36"/>
        <end position="55"/>
    </location>
</feature>
<name>A0A257LVY0_UNCW3</name>
<keyword evidence="3" id="KW-0813">Transport</keyword>
<keyword evidence="6" id="KW-0472">Membrane</keyword>
<dbReference type="InterPro" id="IPR050490">
    <property type="entry name" value="Bact_solute-bd_prot1"/>
</dbReference>
<evidence type="ECO:0000256" key="3">
    <source>
        <dbReference type="ARBA" id="ARBA00022448"/>
    </source>
</evidence>
<dbReference type="Pfam" id="PF13416">
    <property type="entry name" value="SBP_bac_8"/>
    <property type="match status" value="1"/>
</dbReference>
<gene>
    <name evidence="7" type="ORF">CGW93_00070</name>
</gene>
<dbReference type="InterPro" id="IPR006061">
    <property type="entry name" value="SBP_1_CS"/>
</dbReference>
<evidence type="ECO:0000313" key="7">
    <source>
        <dbReference type="EMBL" id="OYV03600.1"/>
    </source>
</evidence>
<keyword evidence="6" id="KW-1133">Transmembrane helix</keyword>
<sequence length="437" mass="49986">MSSSLSKSSNRIVGLFMLPPCYKDIANITIHNNFYGINYIMIVLLLISATVRVTFWHAMGGPLGKTLDDLIMRFNHEHPDIEVISVNMGNYSTLSQKLMASIVANKPPTMAQAYESWISSLWRAGKLEPIENFARKDFTRTDWDDFFPVLLANSKWGDTLVSLPFNKSVTAYFYNKDWLRKRGITEFPRTWDEFLEVALQLRDTLADKWATAFSPAVSLFEMLLFSCGGQILDSLELCARFDDSCGVWALSFICDLLHKYEVAYLTTGYQYQDDFITQKVAMVVGSSVSYSYIMRYKPPFELGMAPIPDSGCIIMGTNIVIFRAATPEQKRAAWEFIKWFTSPEIQAEWAIATGYVPVRRSAFTLPMMQAELQKVPDRIMVWRQIEYAHTEPRTAGWLAGRQFLLTEGIEPALRNVLTPRQALTRAAKIIEFEFKKY</sequence>
<keyword evidence="5" id="KW-0574">Periplasm</keyword>
<keyword evidence="4" id="KW-0732">Signal</keyword>
<dbReference type="CDD" id="cd14748">
    <property type="entry name" value="PBP2_UgpB"/>
    <property type="match status" value="1"/>
</dbReference>
<reference evidence="8" key="1">
    <citation type="submission" date="2017-07" db="EMBL/GenBank/DDBJ databases">
        <title>Novel pathways for hydrocarbon cycling and metabolic interdependencies in hydrothermal sediment communities.</title>
        <authorList>
            <person name="Dombrowski N."/>
            <person name="Seitz K."/>
            <person name="Teske A."/>
            <person name="Baker B."/>
        </authorList>
    </citation>
    <scope>NUCLEOTIDE SEQUENCE [LARGE SCALE GENOMIC DNA]</scope>
</reference>
<evidence type="ECO:0000256" key="2">
    <source>
        <dbReference type="ARBA" id="ARBA00008520"/>
    </source>
</evidence>
<evidence type="ECO:0000256" key="1">
    <source>
        <dbReference type="ARBA" id="ARBA00004196"/>
    </source>
</evidence>
<dbReference type="EMBL" id="NMUJ01000001">
    <property type="protein sequence ID" value="OYV03600.1"/>
    <property type="molecule type" value="Genomic_DNA"/>
</dbReference>
<protein>
    <submittedName>
        <fullName evidence="7">ABC transporter substrate-binding protein</fullName>
    </submittedName>
</protein>
<dbReference type="AlphaFoldDB" id="A0A257LVY0"/>
<organism evidence="7 8">
    <name type="scientific">candidate division WOR-3 bacterium 4484_18</name>
    <dbReference type="NCBI Taxonomy" id="2020626"/>
    <lineage>
        <taxon>Bacteria</taxon>
        <taxon>Bacteria division WOR-3</taxon>
    </lineage>
</organism>
<dbReference type="Proteomes" id="UP000216312">
    <property type="component" value="Unassembled WGS sequence"/>
</dbReference>
<comment type="subcellular location">
    <subcellularLocation>
        <location evidence="1">Cell envelope</location>
    </subcellularLocation>
</comment>
<dbReference type="GO" id="GO:0055085">
    <property type="term" value="P:transmembrane transport"/>
    <property type="evidence" value="ECO:0007669"/>
    <property type="project" value="InterPro"/>
</dbReference>
<accession>A0A257LVY0</accession>
<dbReference type="PANTHER" id="PTHR43649:SF31">
    <property type="entry name" value="SN-GLYCEROL-3-PHOSPHATE-BINDING PERIPLASMIC PROTEIN UGPB"/>
    <property type="match status" value="1"/>
</dbReference>
<evidence type="ECO:0000256" key="4">
    <source>
        <dbReference type="ARBA" id="ARBA00022729"/>
    </source>
</evidence>
<dbReference type="PROSITE" id="PS01037">
    <property type="entry name" value="SBP_BACTERIAL_1"/>
    <property type="match status" value="1"/>
</dbReference>
<dbReference type="InterPro" id="IPR006059">
    <property type="entry name" value="SBP"/>
</dbReference>
<dbReference type="Gene3D" id="3.40.190.10">
    <property type="entry name" value="Periplasmic binding protein-like II"/>
    <property type="match status" value="2"/>
</dbReference>